<dbReference type="AlphaFoldDB" id="A0A6G1E1J5"/>
<dbReference type="Proteomes" id="UP000479710">
    <property type="component" value="Unassembled WGS sequence"/>
</dbReference>
<dbReference type="EMBL" id="SPHZ02000005">
    <property type="protein sequence ID" value="KAF0917803.1"/>
    <property type="molecule type" value="Genomic_DNA"/>
</dbReference>
<reference evidence="2 3" key="1">
    <citation type="submission" date="2019-11" db="EMBL/GenBank/DDBJ databases">
        <title>Whole genome sequence of Oryza granulata.</title>
        <authorList>
            <person name="Li W."/>
        </authorList>
    </citation>
    <scope>NUCLEOTIDE SEQUENCE [LARGE SCALE GENOMIC DNA]</scope>
    <source>
        <strain evidence="3">cv. Menghai</strain>
        <tissue evidence="2">Leaf</tissue>
    </source>
</reference>
<evidence type="ECO:0000313" key="3">
    <source>
        <dbReference type="Proteomes" id="UP000479710"/>
    </source>
</evidence>
<sequence length="154" mass="17004">MVAEVVDNLDYLLGDVEAAQALLDVAHARMGENAARLADTIVLLLRLRAGFNAFADAEVVGDLEQLIGPFEAAIGRLFQQRRWLEQAVALLIVVRAAAANGRRPRRLPGVLPGRSRARLSHVGIAFHRIFVMVSAPILFHFSEMVLVLLRLFRS</sequence>
<keyword evidence="1" id="KW-1133">Transmembrane helix</keyword>
<feature type="transmembrane region" description="Helical" evidence="1">
    <location>
        <begin position="129"/>
        <end position="152"/>
    </location>
</feature>
<evidence type="ECO:0000313" key="2">
    <source>
        <dbReference type="EMBL" id="KAF0917803.1"/>
    </source>
</evidence>
<organism evidence="2 3">
    <name type="scientific">Oryza meyeriana var. granulata</name>
    <dbReference type="NCBI Taxonomy" id="110450"/>
    <lineage>
        <taxon>Eukaryota</taxon>
        <taxon>Viridiplantae</taxon>
        <taxon>Streptophyta</taxon>
        <taxon>Embryophyta</taxon>
        <taxon>Tracheophyta</taxon>
        <taxon>Spermatophyta</taxon>
        <taxon>Magnoliopsida</taxon>
        <taxon>Liliopsida</taxon>
        <taxon>Poales</taxon>
        <taxon>Poaceae</taxon>
        <taxon>BOP clade</taxon>
        <taxon>Oryzoideae</taxon>
        <taxon>Oryzeae</taxon>
        <taxon>Oryzinae</taxon>
        <taxon>Oryza</taxon>
        <taxon>Oryza meyeriana</taxon>
    </lineage>
</organism>
<proteinExistence type="predicted"/>
<name>A0A6G1E1J5_9ORYZ</name>
<keyword evidence="1" id="KW-0472">Membrane</keyword>
<comment type="caution">
    <text evidence="2">The sequence shown here is derived from an EMBL/GenBank/DDBJ whole genome shotgun (WGS) entry which is preliminary data.</text>
</comment>
<accession>A0A6G1E1J5</accession>
<protein>
    <submittedName>
        <fullName evidence="2">Uncharacterized protein</fullName>
    </submittedName>
</protein>
<evidence type="ECO:0000256" key="1">
    <source>
        <dbReference type="SAM" id="Phobius"/>
    </source>
</evidence>
<keyword evidence="3" id="KW-1185">Reference proteome</keyword>
<gene>
    <name evidence="2" type="ORF">E2562_021475</name>
</gene>
<keyword evidence="1" id="KW-0812">Transmembrane</keyword>